<evidence type="ECO:0000313" key="2">
    <source>
        <dbReference type="EMBL" id="CAB4189226.1"/>
    </source>
</evidence>
<gene>
    <name evidence="2" type="ORF">UFOVP1189_18</name>
    <name evidence="1" type="ORF">UFOVP464_3</name>
</gene>
<protein>
    <submittedName>
        <fullName evidence="2">Uncharacterized protein</fullName>
    </submittedName>
</protein>
<proteinExistence type="predicted"/>
<evidence type="ECO:0000313" key="1">
    <source>
        <dbReference type="EMBL" id="CAB4143846.1"/>
    </source>
</evidence>
<sequence>MTPEMDPQTLHDFANEGDCPVCGDLQVLIAQGLVKPCFEWERVGISASHRYEAEPIPEPTESKTPLVTPWEGC</sequence>
<name>A0A6J5R3E4_9CAUD</name>
<accession>A0A6J5R3E4</accession>
<organism evidence="2">
    <name type="scientific">uncultured Caudovirales phage</name>
    <dbReference type="NCBI Taxonomy" id="2100421"/>
    <lineage>
        <taxon>Viruses</taxon>
        <taxon>Duplodnaviria</taxon>
        <taxon>Heunggongvirae</taxon>
        <taxon>Uroviricota</taxon>
        <taxon>Caudoviricetes</taxon>
        <taxon>Peduoviridae</taxon>
        <taxon>Maltschvirus</taxon>
        <taxon>Maltschvirus maltsch</taxon>
    </lineage>
</organism>
<dbReference type="EMBL" id="LR797138">
    <property type="protein sequence ID" value="CAB4189226.1"/>
    <property type="molecule type" value="Genomic_DNA"/>
</dbReference>
<dbReference type="EMBL" id="LR796430">
    <property type="protein sequence ID" value="CAB4143846.1"/>
    <property type="molecule type" value="Genomic_DNA"/>
</dbReference>
<reference evidence="2" key="1">
    <citation type="submission" date="2020-05" db="EMBL/GenBank/DDBJ databases">
        <authorList>
            <person name="Chiriac C."/>
            <person name="Salcher M."/>
            <person name="Ghai R."/>
            <person name="Kavagutti S V."/>
        </authorList>
    </citation>
    <scope>NUCLEOTIDE SEQUENCE</scope>
</reference>